<dbReference type="Proteomes" id="UP001610861">
    <property type="component" value="Unassembled WGS sequence"/>
</dbReference>
<dbReference type="PANTHER" id="PTHR43320:SF3">
    <property type="entry name" value="CARBOHYDRATE KINASE PFKB DOMAIN-CONTAINING PROTEIN"/>
    <property type="match status" value="1"/>
</dbReference>
<accession>A0ABW7Q5X1</accession>
<protein>
    <submittedName>
        <fullName evidence="5">Carbohydrate kinase family protein</fullName>
        <ecNumber evidence="5">2.7.1.-</ecNumber>
    </submittedName>
</protein>
<dbReference type="SUPFAM" id="SSF53613">
    <property type="entry name" value="Ribokinase-like"/>
    <property type="match status" value="1"/>
</dbReference>
<dbReference type="PANTHER" id="PTHR43320">
    <property type="entry name" value="SUGAR KINASE"/>
    <property type="match status" value="1"/>
</dbReference>
<evidence type="ECO:0000313" key="5">
    <source>
        <dbReference type="EMBL" id="MFH8249783.1"/>
    </source>
</evidence>
<dbReference type="InterPro" id="IPR029056">
    <property type="entry name" value="Ribokinase-like"/>
</dbReference>
<dbReference type="RefSeq" id="WP_396639738.1">
    <property type="nucleotide sequence ID" value="NZ_JBIQWL010000002.1"/>
</dbReference>
<dbReference type="InterPro" id="IPR011611">
    <property type="entry name" value="PfkB_dom"/>
</dbReference>
<proteinExistence type="inferred from homology"/>
<evidence type="ECO:0000256" key="1">
    <source>
        <dbReference type="ARBA" id="ARBA00010688"/>
    </source>
</evidence>
<comment type="caution">
    <text evidence="5">The sequence shown here is derived from an EMBL/GenBank/DDBJ whole genome shotgun (WGS) entry which is preliminary data.</text>
</comment>
<evidence type="ECO:0000256" key="2">
    <source>
        <dbReference type="ARBA" id="ARBA00022679"/>
    </source>
</evidence>
<comment type="similarity">
    <text evidence="1">Belongs to the carbohydrate kinase PfkB family.</text>
</comment>
<organism evidence="5 6">
    <name type="scientific">Microbacterium alkaliflavum</name>
    <dbReference type="NCBI Taxonomy" id="3248839"/>
    <lineage>
        <taxon>Bacteria</taxon>
        <taxon>Bacillati</taxon>
        <taxon>Actinomycetota</taxon>
        <taxon>Actinomycetes</taxon>
        <taxon>Micrococcales</taxon>
        <taxon>Microbacteriaceae</taxon>
        <taxon>Microbacterium</taxon>
    </lineage>
</organism>
<reference evidence="5 6" key="1">
    <citation type="submission" date="2024-09" db="EMBL/GenBank/DDBJ databases">
        <authorList>
            <person name="Pan X."/>
        </authorList>
    </citation>
    <scope>NUCLEOTIDE SEQUENCE [LARGE SCALE GENOMIC DNA]</scope>
    <source>
        <strain evidence="5 6">B2969</strain>
    </source>
</reference>
<keyword evidence="6" id="KW-1185">Reference proteome</keyword>
<evidence type="ECO:0000313" key="6">
    <source>
        <dbReference type="Proteomes" id="UP001610861"/>
    </source>
</evidence>
<dbReference type="Gene3D" id="3.40.1190.20">
    <property type="match status" value="1"/>
</dbReference>
<keyword evidence="3 5" id="KW-0418">Kinase</keyword>
<keyword evidence="2 5" id="KW-0808">Transferase</keyword>
<dbReference type="InterPro" id="IPR052700">
    <property type="entry name" value="Carb_kinase_PfkB-like"/>
</dbReference>
<dbReference type="PROSITE" id="PS00584">
    <property type="entry name" value="PFKB_KINASES_2"/>
    <property type="match status" value="1"/>
</dbReference>
<dbReference type="InterPro" id="IPR002173">
    <property type="entry name" value="Carboh/pur_kinase_PfkB_CS"/>
</dbReference>
<evidence type="ECO:0000256" key="3">
    <source>
        <dbReference type="ARBA" id="ARBA00022777"/>
    </source>
</evidence>
<dbReference type="EC" id="2.7.1.-" evidence="5"/>
<dbReference type="Pfam" id="PF00294">
    <property type="entry name" value="PfkB"/>
    <property type="match status" value="1"/>
</dbReference>
<feature type="domain" description="Carbohydrate kinase PfkB" evidence="4">
    <location>
        <begin position="3"/>
        <end position="277"/>
    </location>
</feature>
<gene>
    <name evidence="5" type="ORF">ACH3VR_05365</name>
</gene>
<name>A0ABW7Q5X1_9MICO</name>
<dbReference type="GO" id="GO:0016301">
    <property type="term" value="F:kinase activity"/>
    <property type="evidence" value="ECO:0007669"/>
    <property type="project" value="UniProtKB-KW"/>
</dbReference>
<dbReference type="EMBL" id="JBIQWL010000002">
    <property type="protein sequence ID" value="MFH8249783.1"/>
    <property type="molecule type" value="Genomic_DNA"/>
</dbReference>
<sequence length="278" mass="28390">MLTVIGDLIADVIVLGAADLVRGTDNPAAITHTRGGSAANVAAAAAPHTRVRFIGRVGTDAEGQALVAELEAAGVEVRVQRGGRTGSIVILVDEAGERTMLTDRGAAAELDAIEPAWLDGTRWLHVPLYGFATAVSRAAVLKAVGPSPAFPVSLDLSSVSAMRELGVEGLRAVVDALSPAVVFANADEAELLDSFELDLPGELRLVVKRGGEPVILRARGVEDEVEVEQVDGVVDSTGAGDAFAAGFLAAALTGETPARCARAGAALARGALHRPGAL</sequence>
<evidence type="ECO:0000259" key="4">
    <source>
        <dbReference type="Pfam" id="PF00294"/>
    </source>
</evidence>